<dbReference type="GO" id="GO:0005743">
    <property type="term" value="C:mitochondrial inner membrane"/>
    <property type="evidence" value="ECO:0007669"/>
    <property type="project" value="UniProtKB-SubCell"/>
</dbReference>
<dbReference type="Proteomes" id="UP000777438">
    <property type="component" value="Unassembled WGS sequence"/>
</dbReference>
<proteinExistence type="inferred from homology"/>
<evidence type="ECO:0000256" key="8">
    <source>
        <dbReference type="ARBA" id="ARBA00023136"/>
    </source>
</evidence>
<feature type="compositionally biased region" description="Low complexity" evidence="9">
    <location>
        <begin position="8"/>
        <end position="23"/>
    </location>
</feature>
<reference evidence="10 11" key="1">
    <citation type="journal article" date="2021" name="Nat. Commun.">
        <title>Genetic determinants of endophytism in the Arabidopsis root mycobiome.</title>
        <authorList>
            <person name="Mesny F."/>
            <person name="Miyauchi S."/>
            <person name="Thiergart T."/>
            <person name="Pickel B."/>
            <person name="Atanasova L."/>
            <person name="Karlsson M."/>
            <person name="Huettel B."/>
            <person name="Barry K.W."/>
            <person name="Haridas S."/>
            <person name="Chen C."/>
            <person name="Bauer D."/>
            <person name="Andreopoulos W."/>
            <person name="Pangilinan J."/>
            <person name="LaButti K."/>
            <person name="Riley R."/>
            <person name="Lipzen A."/>
            <person name="Clum A."/>
            <person name="Drula E."/>
            <person name="Henrissat B."/>
            <person name="Kohler A."/>
            <person name="Grigoriev I.V."/>
            <person name="Martin F.M."/>
            <person name="Hacquard S."/>
        </authorList>
    </citation>
    <scope>NUCLEOTIDE SEQUENCE [LARGE SCALE GENOMIC DNA]</scope>
    <source>
        <strain evidence="10 11">MPI-CAGE-CH-0241</strain>
    </source>
</reference>
<evidence type="ECO:0000256" key="9">
    <source>
        <dbReference type="SAM" id="MobiDB-lite"/>
    </source>
</evidence>
<dbReference type="PANTHER" id="PTHR31586:SF1">
    <property type="entry name" value="CYTOCHROME C OXIDASE ASSEMBLY PROTEIN COX20, MITOCHONDRIAL"/>
    <property type="match status" value="1"/>
</dbReference>
<evidence type="ECO:0000313" key="10">
    <source>
        <dbReference type="EMBL" id="KAH6891303.1"/>
    </source>
</evidence>
<dbReference type="AlphaFoldDB" id="A0A9P8W6U3"/>
<keyword evidence="5" id="KW-0999">Mitochondrion inner membrane</keyword>
<evidence type="ECO:0000256" key="6">
    <source>
        <dbReference type="ARBA" id="ARBA00022989"/>
    </source>
</evidence>
<protein>
    <recommendedName>
        <fullName evidence="3">Cytochrome c oxidase assembly protein COX20, mitochondrial</fullName>
    </recommendedName>
</protein>
<evidence type="ECO:0000256" key="7">
    <source>
        <dbReference type="ARBA" id="ARBA00023128"/>
    </source>
</evidence>
<comment type="caution">
    <text evidence="10">The sequence shown here is derived from an EMBL/GenBank/DDBJ whole genome shotgun (WGS) entry which is preliminary data.</text>
</comment>
<dbReference type="PANTHER" id="PTHR31586">
    <property type="entry name" value="CYTOCHROME C OXIDASE PROTEIN 20"/>
    <property type="match status" value="1"/>
</dbReference>
<dbReference type="OrthoDB" id="14603at2759"/>
<accession>A0A9P8W6U3</accession>
<dbReference type="GO" id="GO:0033617">
    <property type="term" value="P:mitochondrial respiratory chain complex IV assembly"/>
    <property type="evidence" value="ECO:0007669"/>
    <property type="project" value="InterPro"/>
</dbReference>
<evidence type="ECO:0000256" key="4">
    <source>
        <dbReference type="ARBA" id="ARBA00022692"/>
    </source>
</evidence>
<evidence type="ECO:0000256" key="3">
    <source>
        <dbReference type="ARBA" id="ARBA00017689"/>
    </source>
</evidence>
<feature type="region of interest" description="Disordered" evidence="9">
    <location>
        <begin position="1"/>
        <end position="49"/>
    </location>
</feature>
<feature type="compositionally biased region" description="Polar residues" evidence="9">
    <location>
        <begin position="40"/>
        <end position="49"/>
    </location>
</feature>
<keyword evidence="7" id="KW-0496">Mitochondrion</keyword>
<evidence type="ECO:0000256" key="5">
    <source>
        <dbReference type="ARBA" id="ARBA00022792"/>
    </source>
</evidence>
<dbReference type="Pfam" id="PF12597">
    <property type="entry name" value="Cox20"/>
    <property type="match status" value="1"/>
</dbReference>
<dbReference type="InterPro" id="IPR022533">
    <property type="entry name" value="Cox20"/>
</dbReference>
<comment type="subcellular location">
    <subcellularLocation>
        <location evidence="1">Mitochondrion inner membrane</location>
    </subcellularLocation>
</comment>
<gene>
    <name evidence="10" type="ORF">B0T10DRAFT_308582</name>
</gene>
<dbReference type="EMBL" id="JAGPYM010000008">
    <property type="protein sequence ID" value="KAH6891303.1"/>
    <property type="molecule type" value="Genomic_DNA"/>
</dbReference>
<organism evidence="10 11">
    <name type="scientific">Thelonectria olida</name>
    <dbReference type="NCBI Taxonomy" id="1576542"/>
    <lineage>
        <taxon>Eukaryota</taxon>
        <taxon>Fungi</taxon>
        <taxon>Dikarya</taxon>
        <taxon>Ascomycota</taxon>
        <taxon>Pezizomycotina</taxon>
        <taxon>Sordariomycetes</taxon>
        <taxon>Hypocreomycetidae</taxon>
        <taxon>Hypocreales</taxon>
        <taxon>Nectriaceae</taxon>
        <taxon>Thelonectria</taxon>
    </lineage>
</organism>
<keyword evidence="11" id="KW-1185">Reference proteome</keyword>
<name>A0A9P8W6U3_9HYPO</name>
<evidence type="ECO:0000256" key="1">
    <source>
        <dbReference type="ARBA" id="ARBA00004273"/>
    </source>
</evidence>
<keyword evidence="4" id="KW-0812">Transmembrane</keyword>
<sequence length="173" mass="19444">MAPTPEDGQSLPLPQEQPQLGPGDKTLHVWSKPIEEGQSVAPQNPNERPTISGAVSMIKSEDFANIANTPCARQGFLTGIASGAGLGGLNFVIRGNAIKSANWAVGVFVIGSMASYEWCQYLRRCERRTMKRQIEVVAETRREQQKKMIEERREVLRLEAERKASEKPWYKFW</sequence>
<evidence type="ECO:0000313" key="11">
    <source>
        <dbReference type="Proteomes" id="UP000777438"/>
    </source>
</evidence>
<keyword evidence="6" id="KW-1133">Transmembrane helix</keyword>
<evidence type="ECO:0000256" key="2">
    <source>
        <dbReference type="ARBA" id="ARBA00009575"/>
    </source>
</evidence>
<keyword evidence="8" id="KW-0472">Membrane</keyword>
<comment type="similarity">
    <text evidence="2">Belongs to the COX20 family.</text>
</comment>